<dbReference type="InterPro" id="IPR012334">
    <property type="entry name" value="Pectin_lyas_fold"/>
</dbReference>
<dbReference type="PANTHER" id="PTHR47566:SF1">
    <property type="entry name" value="PROTEIN NUD1"/>
    <property type="match status" value="1"/>
</dbReference>
<accession>A0ABP7HIJ0</accession>
<dbReference type="RefSeq" id="WP_344731092.1">
    <property type="nucleotide sequence ID" value="NZ_BAABBI010000008.1"/>
</dbReference>
<evidence type="ECO:0000256" key="4">
    <source>
        <dbReference type="SAM" id="SignalP"/>
    </source>
</evidence>
<dbReference type="PANTHER" id="PTHR47566">
    <property type="match status" value="1"/>
</dbReference>
<name>A0ABP7HIJ0_9FLAO</name>
<reference evidence="7" key="1">
    <citation type="journal article" date="2019" name="Int. J. Syst. Evol. Microbiol.">
        <title>The Global Catalogue of Microorganisms (GCM) 10K type strain sequencing project: providing services to taxonomists for standard genome sequencing and annotation.</title>
        <authorList>
            <consortium name="The Broad Institute Genomics Platform"/>
            <consortium name="The Broad Institute Genome Sequencing Center for Infectious Disease"/>
            <person name="Wu L."/>
            <person name="Ma J."/>
        </authorList>
    </citation>
    <scope>NUCLEOTIDE SEQUENCE [LARGE SCALE GENOMIC DNA]</scope>
    <source>
        <strain evidence="7">JCM 17525</strain>
    </source>
</reference>
<dbReference type="Pfam" id="PF23952">
    <property type="entry name" value="LRR_EndoS"/>
    <property type="match status" value="1"/>
</dbReference>
<dbReference type="Pfam" id="PF18962">
    <property type="entry name" value="Por_Secre_tail"/>
    <property type="match status" value="1"/>
</dbReference>
<evidence type="ECO:0000256" key="1">
    <source>
        <dbReference type="ARBA" id="ARBA00022614"/>
    </source>
</evidence>
<gene>
    <name evidence="6" type="ORF">GCM10022271_26350</name>
</gene>
<dbReference type="Proteomes" id="UP001501456">
    <property type="component" value="Unassembled WGS sequence"/>
</dbReference>
<dbReference type="InterPro" id="IPR026444">
    <property type="entry name" value="Secre_tail"/>
</dbReference>
<evidence type="ECO:0000256" key="2">
    <source>
        <dbReference type="ARBA" id="ARBA00022729"/>
    </source>
</evidence>
<dbReference type="EMBL" id="BAABBI010000008">
    <property type="protein sequence ID" value="GAA3792756.1"/>
    <property type="molecule type" value="Genomic_DNA"/>
</dbReference>
<keyword evidence="3" id="KW-0677">Repeat</keyword>
<organism evidence="6 7">
    <name type="scientific">Corallibacter vietnamensis</name>
    <dbReference type="NCBI Taxonomy" id="904130"/>
    <lineage>
        <taxon>Bacteria</taxon>
        <taxon>Pseudomonadati</taxon>
        <taxon>Bacteroidota</taxon>
        <taxon>Flavobacteriia</taxon>
        <taxon>Flavobacteriales</taxon>
        <taxon>Flavobacteriaceae</taxon>
        <taxon>Corallibacter</taxon>
    </lineage>
</organism>
<dbReference type="InterPro" id="IPR052574">
    <property type="entry name" value="CDIRP"/>
</dbReference>
<dbReference type="Gene3D" id="3.80.10.10">
    <property type="entry name" value="Ribonuclease Inhibitor"/>
    <property type="match status" value="2"/>
</dbReference>
<dbReference type="InterPro" id="IPR011050">
    <property type="entry name" value="Pectin_lyase_fold/virulence"/>
</dbReference>
<dbReference type="SUPFAM" id="SSF52058">
    <property type="entry name" value="L domain-like"/>
    <property type="match status" value="1"/>
</dbReference>
<proteinExistence type="predicted"/>
<evidence type="ECO:0000313" key="6">
    <source>
        <dbReference type="EMBL" id="GAA3792756.1"/>
    </source>
</evidence>
<evidence type="ECO:0000259" key="5">
    <source>
        <dbReference type="Pfam" id="PF18962"/>
    </source>
</evidence>
<feature type="domain" description="Secretion system C-terminal sorting" evidence="5">
    <location>
        <begin position="791"/>
        <end position="857"/>
    </location>
</feature>
<keyword evidence="2 4" id="KW-0732">Signal</keyword>
<dbReference type="Gene3D" id="2.160.20.10">
    <property type="entry name" value="Single-stranded right-handed beta-helix, Pectin lyase-like"/>
    <property type="match status" value="1"/>
</dbReference>
<evidence type="ECO:0000313" key="7">
    <source>
        <dbReference type="Proteomes" id="UP001501456"/>
    </source>
</evidence>
<dbReference type="NCBIfam" id="TIGR04183">
    <property type="entry name" value="Por_Secre_tail"/>
    <property type="match status" value="1"/>
</dbReference>
<evidence type="ECO:0000256" key="3">
    <source>
        <dbReference type="ARBA" id="ARBA00022737"/>
    </source>
</evidence>
<sequence length="859" mass="93469">MKKTLLLFSFLIATAWCSIQAQINIPDANFKAYLVGDPAINTNGDSEISTTEAQAFSGELLINGLSISDLTGIEEFINITRLDCYNNNLTSLDVSNNTNLTRLHCADNQITQLDVSNIPSLNQVHCQNNQLVELNLANGNNDNFIYMKSYNNPNLTCIQKDAGFTPPADAGIYNQGWTKGSSAIYSDDCAASNQIVNIPDANFKSYLLADIAINTNNDSEISVAEAQAFTGTISATGLGITDLTGIEAFVNITILEVYTNSLTSLDVSNNTSLTRLHCADNQITTLDVSNIPTLDQVHCQNNQLVELNLANGNNANFSYMKSYGNPNLTCIQHDASFTPPFSNAGQYDNGWTKDANSSYSSNCSYEPVYVDVNASGANNGSSWADAFTTIDAALTAAGPNSEIWVAKGVYKPSAQNTPIEINHTISLFGGFNGTETELSDRDLSVINTTNATVITGDMNGDDVDGDFTSNKSDNADKLILVDATNITIDGFVLENIYDTSSNGFYEDSGVIYSKQLGASTWIENLSIKNTVFTNNYSNDFLIKGNGFKDNFNLYNVSFTNNVSVGQSIILLRTNEYNDIYANLTNVLFADNETKFSVINAYRTPDNNSIQNFRYLDLTITNASFINNNVVNVNNTSYGQSIIMGSDKTRGHLEINNSIFFGNTLNGTYADRDISYGTQGNHYELVINNSITQITNNGGASGSYFTPSFNNVQDLDPNTVSLNLSADYKPTSSSSYIIDQGDNAYYDVALFGDLDLAGNTRFFNTTIDLGAYEYDSTLGVDAVSLNTNSVTLYPNPVSDRLFIKSTETIKAVTIFNVNGQLIKQVNTLGESIDVTSLPSGLYFVKINTVNGETTKKIIKN</sequence>
<feature type="chain" id="PRO_5045509854" description="Secretion system C-terminal sorting domain-containing protein" evidence="4">
    <location>
        <begin position="22"/>
        <end position="859"/>
    </location>
</feature>
<keyword evidence="7" id="KW-1185">Reference proteome</keyword>
<keyword evidence="1" id="KW-0433">Leucine-rich repeat</keyword>
<dbReference type="InterPro" id="IPR032675">
    <property type="entry name" value="LRR_dom_sf"/>
</dbReference>
<comment type="caution">
    <text evidence="6">The sequence shown here is derived from an EMBL/GenBank/DDBJ whole genome shotgun (WGS) entry which is preliminary data.</text>
</comment>
<protein>
    <recommendedName>
        <fullName evidence="5">Secretion system C-terminal sorting domain-containing protein</fullName>
    </recommendedName>
</protein>
<dbReference type="SUPFAM" id="SSF51126">
    <property type="entry name" value="Pectin lyase-like"/>
    <property type="match status" value="1"/>
</dbReference>
<feature type="signal peptide" evidence="4">
    <location>
        <begin position="1"/>
        <end position="21"/>
    </location>
</feature>